<dbReference type="EMBL" id="BGZO01000018">
    <property type="protein sequence ID" value="GBR76197.1"/>
    <property type="molecule type" value="Genomic_DNA"/>
</dbReference>
<proteinExistence type="predicted"/>
<keyword evidence="3" id="KW-1185">Reference proteome</keyword>
<dbReference type="SUPFAM" id="SSF88874">
    <property type="entry name" value="Receptor-binding domain of short tail fibre protein gp12"/>
    <property type="match status" value="1"/>
</dbReference>
<gene>
    <name evidence="2" type="ORF">NO2_0789</name>
</gene>
<evidence type="ECO:0000313" key="3">
    <source>
        <dbReference type="Proteomes" id="UP000275925"/>
    </source>
</evidence>
<dbReference type="AlphaFoldDB" id="A0A388TGI4"/>
<feature type="compositionally biased region" description="Basic residues" evidence="1">
    <location>
        <begin position="359"/>
        <end position="368"/>
    </location>
</feature>
<organism evidence="2 3">
    <name type="scientific">Candidatus Termititenax persephonae</name>
    <dbReference type="NCBI Taxonomy" id="2218525"/>
    <lineage>
        <taxon>Bacteria</taxon>
        <taxon>Bacillati</taxon>
        <taxon>Candidatus Margulisiibacteriota</taxon>
        <taxon>Candidatus Termititenacia</taxon>
        <taxon>Candidatus Termititenacales</taxon>
        <taxon>Candidatus Termititenacaceae</taxon>
        <taxon>Candidatus Termititenax</taxon>
    </lineage>
</organism>
<dbReference type="Proteomes" id="UP000275925">
    <property type="component" value="Unassembled WGS sequence"/>
</dbReference>
<protein>
    <submittedName>
        <fullName evidence="2">Phage tail collar domain</fullName>
    </submittedName>
</protein>
<reference evidence="2 3" key="1">
    <citation type="journal article" date="2019" name="ISME J.">
        <title>Genome analyses of uncultured TG2/ZB3 bacteria in 'Margulisbacteria' specifically attached to ectosymbiotic spirochetes of protists in the termite gut.</title>
        <authorList>
            <person name="Utami Y.D."/>
            <person name="Kuwahara H."/>
            <person name="Igai K."/>
            <person name="Murakami T."/>
            <person name="Sugaya K."/>
            <person name="Morikawa T."/>
            <person name="Nagura Y."/>
            <person name="Yuki M."/>
            <person name="Deevong P."/>
            <person name="Inoue T."/>
            <person name="Kihara K."/>
            <person name="Lo N."/>
            <person name="Yamada A."/>
            <person name="Ohkuma M."/>
            <person name="Hongoh Y."/>
        </authorList>
    </citation>
    <scope>NUCLEOTIDE SEQUENCE [LARGE SCALE GENOMIC DNA]</scope>
    <source>
        <strain evidence="2">NkOx7-02</strain>
    </source>
</reference>
<evidence type="ECO:0000313" key="2">
    <source>
        <dbReference type="EMBL" id="GBR76197.1"/>
    </source>
</evidence>
<feature type="region of interest" description="Disordered" evidence="1">
    <location>
        <begin position="359"/>
        <end position="388"/>
    </location>
</feature>
<name>A0A388TGI4_9BACT</name>
<sequence>MVMANNYGDQAKYKSEPYYIDSEKKITASGMRQALGTKEDVANKQDTITDNSTYYPSAKAVYAHTSNKNNPHGVTAAQVGLGSVNNTSDASKPISTATQAAITAEATARANADTAINTALGGKQATIAAGTTAQYWRGDKTWQAMNDSHTHDGRYYTETEVDAMLAAASGDAGAHASNTNNPHGVTAAQVGLGSVNNTGDLDKPVSTATQAAITAEATARENADAAINTALDGKQATIGAGTAGNIVAYSGTAGTVGTLTKVTTISAAGSRMDSKIPTEKAVGDELDKKQASLPIGTILMYKGTGWVDNSTLPGWYACTSANTSRGCPNLVDKFIRGGETSGATGNGQKTLSINEIPSHSHRHTHLPHSNHTGETAPMDDNLHDPSGVFEVGGYTDATSGSSRGMWLKMNAEHDNNHSYDETPAGGGEAFDVVPAYYTVIYIMKVS</sequence>
<comment type="caution">
    <text evidence="2">The sequence shown here is derived from an EMBL/GenBank/DDBJ whole genome shotgun (WGS) entry which is preliminary data.</text>
</comment>
<accession>A0A388TGI4</accession>
<evidence type="ECO:0000256" key="1">
    <source>
        <dbReference type="SAM" id="MobiDB-lite"/>
    </source>
</evidence>